<dbReference type="NCBIfam" id="TIGR01877">
    <property type="entry name" value="cas_cas6"/>
    <property type="match status" value="1"/>
</dbReference>
<dbReference type="Gene3D" id="3.30.70.1890">
    <property type="match status" value="1"/>
</dbReference>
<dbReference type="InterPro" id="IPR045747">
    <property type="entry name" value="CRISPR-assoc_prot_Cas6_N_sf"/>
</dbReference>
<dbReference type="RefSeq" id="WP_372824487.1">
    <property type="nucleotide sequence ID" value="NZ_JARRIG010000007.1"/>
</dbReference>
<dbReference type="PANTHER" id="PTHR36984:SF1">
    <property type="entry name" value="CRISPR-ASSOCIATED ENDORIBONUCLEASE CAS6 1"/>
    <property type="match status" value="1"/>
</dbReference>
<evidence type="ECO:0000256" key="1">
    <source>
        <dbReference type="ARBA" id="ARBA00005937"/>
    </source>
</evidence>
<evidence type="ECO:0000313" key="6">
    <source>
        <dbReference type="Proteomes" id="UP001571980"/>
    </source>
</evidence>
<keyword evidence="3" id="KW-0051">Antiviral defense</keyword>
<comment type="similarity">
    <text evidence="1">Belongs to the CRISPR-associated protein Cas6/Cse3/CasE family.</text>
</comment>
<evidence type="ECO:0000256" key="3">
    <source>
        <dbReference type="ARBA" id="ARBA00023118"/>
    </source>
</evidence>
<evidence type="ECO:0000256" key="2">
    <source>
        <dbReference type="ARBA" id="ARBA00022884"/>
    </source>
</evidence>
<dbReference type="InterPro" id="IPR049435">
    <property type="entry name" value="Cas_Cas6_C"/>
</dbReference>
<gene>
    <name evidence="5" type="primary">cas6</name>
    <name evidence="5" type="ORF">P8X34_10380</name>
</gene>
<dbReference type="Pfam" id="PF01881">
    <property type="entry name" value="Cas_Cas6_C"/>
    <property type="match status" value="1"/>
</dbReference>
<organism evidence="5 6">
    <name type="scientific">Pyrococcus kukulkanii</name>
    <dbReference type="NCBI Taxonomy" id="1609559"/>
    <lineage>
        <taxon>Archaea</taxon>
        <taxon>Methanobacteriati</taxon>
        <taxon>Methanobacteriota</taxon>
        <taxon>Thermococci</taxon>
        <taxon>Thermococcales</taxon>
        <taxon>Thermococcaceae</taxon>
        <taxon>Pyrococcus</taxon>
    </lineage>
</organism>
<accession>A0ABV4T5M1</accession>
<dbReference type="PANTHER" id="PTHR36984">
    <property type="entry name" value="CRISPR-ASSOCIATED ENDORIBONUCLEASE CAS6 1"/>
    <property type="match status" value="1"/>
</dbReference>
<sequence length="251" mass="28515">MKAPRAKVVIHPKDYTTVMSWDYKRILSASIWRSIITEAKGELRRGVLALHNDPNLPSAFTFSNIFAESSKGTKKGIIAEGDLTFYFTTPIKELMDLFVQALENGNFHPRFLKIESIDVKVQKIPVKPRMKLKTLSEVLVRAKTDLGRRDLYPTNPLFTKLIKSNLARKYYYINGDVPGDWLKIDVEWFKPKRYDYGKLGKYRVSYMGLTLEGPKDLIAVALTSGIGHKNALGFGMLTPREDEDLHGGGYL</sequence>
<feature type="domain" description="CRISPR associated protein Cas6 C-terminal" evidence="4">
    <location>
        <begin position="129"/>
        <end position="237"/>
    </location>
</feature>
<comment type="caution">
    <text evidence="5">The sequence shown here is derived from an EMBL/GenBank/DDBJ whole genome shotgun (WGS) entry which is preliminary data.</text>
</comment>
<name>A0ABV4T5M1_9EURY</name>
<protein>
    <submittedName>
        <fullName evidence="5">CRISPR-associated endoribonuclease Cas6</fullName>
    </submittedName>
</protein>
<proteinExistence type="inferred from homology"/>
<dbReference type="EMBL" id="JARRIG010000007">
    <property type="protein sequence ID" value="MFA4805130.1"/>
    <property type="molecule type" value="Genomic_DNA"/>
</dbReference>
<keyword evidence="2" id="KW-0694">RNA-binding</keyword>
<reference evidence="5 6" key="1">
    <citation type="submission" date="2023-03" db="EMBL/GenBank/DDBJ databases">
        <title>Speciation in Pyrococcus: adaptation to high temperature as a mechanism.</title>
        <authorList>
            <person name="Gu J."/>
        </authorList>
    </citation>
    <scope>NUCLEOTIDE SEQUENCE [LARGE SCALE GENOMIC DNA]</scope>
    <source>
        <strain evidence="5 6">LMOA34</strain>
    </source>
</reference>
<dbReference type="Proteomes" id="UP001571980">
    <property type="component" value="Unassembled WGS sequence"/>
</dbReference>
<keyword evidence="6" id="KW-1185">Reference proteome</keyword>
<dbReference type="CDD" id="cd21140">
    <property type="entry name" value="Cas6_I-like"/>
    <property type="match status" value="1"/>
</dbReference>
<dbReference type="InterPro" id="IPR010156">
    <property type="entry name" value="CRISPR-assoc_prot_Cas6"/>
</dbReference>
<evidence type="ECO:0000313" key="5">
    <source>
        <dbReference type="EMBL" id="MFA4805130.1"/>
    </source>
</evidence>
<dbReference type="Gene3D" id="3.30.70.1900">
    <property type="match status" value="1"/>
</dbReference>
<evidence type="ECO:0000259" key="4">
    <source>
        <dbReference type="Pfam" id="PF01881"/>
    </source>
</evidence>